<dbReference type="AlphaFoldDB" id="A0AAE0HNK8"/>
<feature type="chain" id="PRO_5042280471" evidence="1">
    <location>
        <begin position="20"/>
        <end position="92"/>
    </location>
</feature>
<evidence type="ECO:0000313" key="3">
    <source>
        <dbReference type="Proteomes" id="UP001278766"/>
    </source>
</evidence>
<reference evidence="2" key="2">
    <citation type="submission" date="2023-06" db="EMBL/GenBank/DDBJ databases">
        <authorList>
            <consortium name="Lawrence Berkeley National Laboratory"/>
            <person name="Haridas S."/>
            <person name="Hensen N."/>
            <person name="Bonometti L."/>
            <person name="Westerberg I."/>
            <person name="Brannstrom I.O."/>
            <person name="Guillou S."/>
            <person name="Cros-Aarteil S."/>
            <person name="Calhoun S."/>
            <person name="Kuo A."/>
            <person name="Mondo S."/>
            <person name="Pangilinan J."/>
            <person name="Riley R."/>
            <person name="Labutti K."/>
            <person name="Andreopoulos B."/>
            <person name="Lipzen A."/>
            <person name="Chen C."/>
            <person name="Yanf M."/>
            <person name="Daum C."/>
            <person name="Ng V."/>
            <person name="Clum A."/>
            <person name="Steindorff A."/>
            <person name="Ohm R."/>
            <person name="Martin F."/>
            <person name="Silar P."/>
            <person name="Natvig D."/>
            <person name="Lalanne C."/>
            <person name="Gautier V."/>
            <person name="Ament-Velasquez S.L."/>
            <person name="Kruys A."/>
            <person name="Hutchinson M.I."/>
            <person name="Powell A.J."/>
            <person name="Barry K."/>
            <person name="Miller A.N."/>
            <person name="Grigoriev I.V."/>
            <person name="Debuchy R."/>
            <person name="Gladieux P."/>
            <person name="Thoren M.H."/>
            <person name="Johannesson H."/>
        </authorList>
    </citation>
    <scope>NUCLEOTIDE SEQUENCE</scope>
    <source>
        <strain evidence="2">CBS 168.71</strain>
    </source>
</reference>
<dbReference type="Proteomes" id="UP001278766">
    <property type="component" value="Unassembled WGS sequence"/>
</dbReference>
<protein>
    <submittedName>
        <fullName evidence="2">Uncharacterized protein</fullName>
    </submittedName>
</protein>
<evidence type="ECO:0000256" key="1">
    <source>
        <dbReference type="SAM" id="SignalP"/>
    </source>
</evidence>
<proteinExistence type="predicted"/>
<comment type="caution">
    <text evidence="2">The sequence shown here is derived from an EMBL/GenBank/DDBJ whole genome shotgun (WGS) entry which is preliminary data.</text>
</comment>
<gene>
    <name evidence="2" type="ORF">B0H64DRAFT_437091</name>
</gene>
<evidence type="ECO:0000313" key="2">
    <source>
        <dbReference type="EMBL" id="KAK3299878.1"/>
    </source>
</evidence>
<sequence length="92" mass="10182">MKLTTSSGLIALFLGAALGQSFPECTRELLRTDDCAAVVNPNACYNQFRWSARTLGCIEGENDTQRKERACKCCSCVGTVMCNWVTQNRYCS</sequence>
<dbReference type="EMBL" id="JAUEPN010000001">
    <property type="protein sequence ID" value="KAK3299878.1"/>
    <property type="molecule type" value="Genomic_DNA"/>
</dbReference>
<keyword evidence="1" id="KW-0732">Signal</keyword>
<feature type="signal peptide" evidence="1">
    <location>
        <begin position="1"/>
        <end position="19"/>
    </location>
</feature>
<reference evidence="2" key="1">
    <citation type="journal article" date="2023" name="Mol. Phylogenet. Evol.">
        <title>Genome-scale phylogeny and comparative genomics of the fungal order Sordariales.</title>
        <authorList>
            <person name="Hensen N."/>
            <person name="Bonometti L."/>
            <person name="Westerberg I."/>
            <person name="Brannstrom I.O."/>
            <person name="Guillou S."/>
            <person name="Cros-Aarteil S."/>
            <person name="Calhoun S."/>
            <person name="Haridas S."/>
            <person name="Kuo A."/>
            <person name="Mondo S."/>
            <person name="Pangilinan J."/>
            <person name="Riley R."/>
            <person name="LaButti K."/>
            <person name="Andreopoulos B."/>
            <person name="Lipzen A."/>
            <person name="Chen C."/>
            <person name="Yan M."/>
            <person name="Daum C."/>
            <person name="Ng V."/>
            <person name="Clum A."/>
            <person name="Steindorff A."/>
            <person name="Ohm R.A."/>
            <person name="Martin F."/>
            <person name="Silar P."/>
            <person name="Natvig D.O."/>
            <person name="Lalanne C."/>
            <person name="Gautier V."/>
            <person name="Ament-Velasquez S.L."/>
            <person name="Kruys A."/>
            <person name="Hutchinson M.I."/>
            <person name="Powell A.J."/>
            <person name="Barry K."/>
            <person name="Miller A.N."/>
            <person name="Grigoriev I.V."/>
            <person name="Debuchy R."/>
            <person name="Gladieux P."/>
            <person name="Hiltunen Thoren M."/>
            <person name="Johannesson H."/>
        </authorList>
    </citation>
    <scope>NUCLEOTIDE SEQUENCE</scope>
    <source>
        <strain evidence="2">CBS 168.71</strain>
    </source>
</reference>
<dbReference type="GeneID" id="87843167"/>
<organism evidence="2 3">
    <name type="scientific">Chaetomium fimeti</name>
    <dbReference type="NCBI Taxonomy" id="1854472"/>
    <lineage>
        <taxon>Eukaryota</taxon>
        <taxon>Fungi</taxon>
        <taxon>Dikarya</taxon>
        <taxon>Ascomycota</taxon>
        <taxon>Pezizomycotina</taxon>
        <taxon>Sordariomycetes</taxon>
        <taxon>Sordariomycetidae</taxon>
        <taxon>Sordariales</taxon>
        <taxon>Chaetomiaceae</taxon>
        <taxon>Chaetomium</taxon>
    </lineage>
</organism>
<accession>A0AAE0HNK8</accession>
<keyword evidence="3" id="KW-1185">Reference proteome</keyword>
<name>A0AAE0HNK8_9PEZI</name>
<dbReference type="RefSeq" id="XP_062663392.1">
    <property type="nucleotide sequence ID" value="XM_062806219.1"/>
</dbReference>